<keyword evidence="1" id="KW-0732">Signal</keyword>
<proteinExistence type="predicted"/>
<evidence type="ECO:0000313" key="3">
    <source>
        <dbReference type="Proteomes" id="UP000249396"/>
    </source>
</evidence>
<feature type="chain" id="PRO_5016170513" evidence="1">
    <location>
        <begin position="22"/>
        <end position="148"/>
    </location>
</feature>
<organism evidence="2 3">
    <name type="scientific">Candidatus Methylumidiphilus alinenensis</name>
    <dbReference type="NCBI Taxonomy" id="2202197"/>
    <lineage>
        <taxon>Bacteria</taxon>
        <taxon>Pseudomonadati</taxon>
        <taxon>Pseudomonadota</taxon>
        <taxon>Gammaproteobacteria</taxon>
        <taxon>Methylococcales</taxon>
        <taxon>Candidatus Methylumidiphilus</taxon>
    </lineage>
</organism>
<dbReference type="AlphaFoldDB" id="A0A2W4SXN1"/>
<protein>
    <submittedName>
        <fullName evidence="2">Uncharacterized protein</fullName>
    </submittedName>
</protein>
<feature type="signal peptide" evidence="1">
    <location>
        <begin position="1"/>
        <end position="21"/>
    </location>
</feature>
<evidence type="ECO:0000313" key="2">
    <source>
        <dbReference type="EMBL" id="PZN79920.1"/>
    </source>
</evidence>
<accession>A0A2W4SXN1</accession>
<sequence>MNKLFLPILLLLSAFLVPAQGADWDARTTRINTAVTDADIQMALTQGIDPEFVRLFPIRQYGIHVLVDRHTPAQFGKEIVYLSLGLCHRQPNGTYELAEGRYSDLVLLPLNTPPDVQRQAVGQKLAAIAAAFSQGMVQQKRPVTSQLR</sequence>
<dbReference type="Proteomes" id="UP000249396">
    <property type="component" value="Unassembled WGS sequence"/>
</dbReference>
<gene>
    <name evidence="2" type="ORF">DM484_10600</name>
</gene>
<reference evidence="2 3" key="1">
    <citation type="journal article" date="2018" name="Aquat. Microb. Ecol.">
        <title>Gammaproteobacterial methanotrophs dominate.</title>
        <authorList>
            <person name="Rissanen A.J."/>
            <person name="Saarenheimo J."/>
            <person name="Tiirola M."/>
            <person name="Peura S."/>
            <person name="Aalto S.L."/>
            <person name="Karvinen A."/>
            <person name="Nykanen H."/>
        </authorList>
    </citation>
    <scope>NUCLEOTIDE SEQUENCE [LARGE SCALE GENOMIC DNA]</scope>
    <source>
        <strain evidence="2">AMbin10</strain>
    </source>
</reference>
<evidence type="ECO:0000256" key="1">
    <source>
        <dbReference type="SAM" id="SignalP"/>
    </source>
</evidence>
<name>A0A2W4SXN1_9GAMM</name>
<comment type="caution">
    <text evidence="2">The sequence shown here is derived from an EMBL/GenBank/DDBJ whole genome shotgun (WGS) entry which is preliminary data.</text>
</comment>
<dbReference type="EMBL" id="QJPH01000290">
    <property type="protein sequence ID" value="PZN79920.1"/>
    <property type="molecule type" value="Genomic_DNA"/>
</dbReference>